<name>A0A4P6Q2E6_9ACTN</name>
<accession>A0A4P6Q2E6</accession>
<organism evidence="2 3">
    <name type="scientific">Streptomonospora litoralis</name>
    <dbReference type="NCBI Taxonomy" id="2498135"/>
    <lineage>
        <taxon>Bacteria</taxon>
        <taxon>Bacillati</taxon>
        <taxon>Actinomycetota</taxon>
        <taxon>Actinomycetes</taxon>
        <taxon>Streptosporangiales</taxon>
        <taxon>Nocardiopsidaceae</taxon>
        <taxon>Streptomonospora</taxon>
    </lineage>
</organism>
<keyword evidence="3" id="KW-1185">Reference proteome</keyword>
<gene>
    <name evidence="2" type="ORF">EKD16_08085</name>
</gene>
<evidence type="ECO:0000313" key="3">
    <source>
        <dbReference type="Proteomes" id="UP000292235"/>
    </source>
</evidence>
<dbReference type="RefSeq" id="WP_131097781.1">
    <property type="nucleotide sequence ID" value="NZ_CP036455.1"/>
</dbReference>
<dbReference type="AlphaFoldDB" id="A0A4P6Q2E6"/>
<reference evidence="2 3" key="1">
    <citation type="submission" date="2019-02" db="EMBL/GenBank/DDBJ databases">
        <authorList>
            <person name="Khodamoradi S."/>
            <person name="Hahnke R.L."/>
            <person name="Kaempfer P."/>
            <person name="Schumann P."/>
            <person name="Rohde M."/>
            <person name="Steinert M."/>
            <person name="Luzhetskyy A."/>
            <person name="Wink J."/>
            <person name="Ruckert C."/>
        </authorList>
    </citation>
    <scope>NUCLEOTIDE SEQUENCE [LARGE SCALE GENOMIC DNA]</scope>
    <source>
        <strain evidence="2 3">M2</strain>
    </source>
</reference>
<dbReference type="EMBL" id="CP036455">
    <property type="protein sequence ID" value="QBI53411.1"/>
    <property type="molecule type" value="Genomic_DNA"/>
</dbReference>
<sequence>MPTKAELEEENAELRQRLEDTQATDSDADSDGDARAEGYRQGYAAAAAAAADLLHQASGKNSPTVKRIRALGEAG</sequence>
<protein>
    <submittedName>
        <fullName evidence="2">Uncharacterized protein</fullName>
    </submittedName>
</protein>
<feature type="region of interest" description="Disordered" evidence="1">
    <location>
        <begin position="1"/>
        <end position="39"/>
    </location>
</feature>
<evidence type="ECO:0000256" key="1">
    <source>
        <dbReference type="SAM" id="MobiDB-lite"/>
    </source>
</evidence>
<dbReference type="KEGG" id="strr:EKD16_08085"/>
<proteinExistence type="predicted"/>
<dbReference type="Proteomes" id="UP000292235">
    <property type="component" value="Chromosome"/>
</dbReference>
<evidence type="ECO:0000313" key="2">
    <source>
        <dbReference type="EMBL" id="QBI53411.1"/>
    </source>
</evidence>